<dbReference type="InterPro" id="IPR005069">
    <property type="entry name" value="Nucl-diP-sugar_transferase"/>
</dbReference>
<evidence type="ECO:0000313" key="4">
    <source>
        <dbReference type="Proteomes" id="UP001470230"/>
    </source>
</evidence>
<gene>
    <name evidence="3" type="ORF">M9Y10_004165</name>
</gene>
<dbReference type="PANTHER" id="PTHR47032:SF1">
    <property type="entry name" value="UDP-D-XYLOSE:L-FUCOSE ALPHA-1,3-D-XYLOSYLTRANSFERASE-RELATED"/>
    <property type="match status" value="1"/>
</dbReference>
<feature type="domain" description="Nucleotide-diphospho-sugar transferase" evidence="2">
    <location>
        <begin position="124"/>
        <end position="279"/>
    </location>
</feature>
<name>A0ABR2JR95_9EUKA</name>
<evidence type="ECO:0000256" key="1">
    <source>
        <dbReference type="SAM" id="Phobius"/>
    </source>
</evidence>
<dbReference type="PANTHER" id="PTHR47032">
    <property type="entry name" value="UDP-D-XYLOSE:L-FUCOSE ALPHA-1,3-D-XYLOSYLTRANSFERASE-RELATED"/>
    <property type="match status" value="1"/>
</dbReference>
<dbReference type="Pfam" id="PF03407">
    <property type="entry name" value="Nucleotid_trans"/>
    <property type="match status" value="1"/>
</dbReference>
<accession>A0ABR2JR95</accession>
<keyword evidence="1" id="KW-0812">Transmembrane</keyword>
<dbReference type="InterPro" id="IPR052636">
    <property type="entry name" value="UDP-D-xylose:L-fucose_XylT"/>
</dbReference>
<evidence type="ECO:0000259" key="2">
    <source>
        <dbReference type="Pfam" id="PF03407"/>
    </source>
</evidence>
<reference evidence="3 4" key="1">
    <citation type="submission" date="2024-04" db="EMBL/GenBank/DDBJ databases">
        <title>Tritrichomonas musculus Genome.</title>
        <authorList>
            <person name="Alves-Ferreira E."/>
            <person name="Grigg M."/>
            <person name="Lorenzi H."/>
            <person name="Galac M."/>
        </authorList>
    </citation>
    <scope>NUCLEOTIDE SEQUENCE [LARGE SCALE GENOMIC DNA]</scope>
    <source>
        <strain evidence="3 4">EAF2021</strain>
    </source>
</reference>
<organism evidence="3 4">
    <name type="scientific">Tritrichomonas musculus</name>
    <dbReference type="NCBI Taxonomy" id="1915356"/>
    <lineage>
        <taxon>Eukaryota</taxon>
        <taxon>Metamonada</taxon>
        <taxon>Parabasalia</taxon>
        <taxon>Tritrichomonadida</taxon>
        <taxon>Tritrichomonadidae</taxon>
        <taxon>Tritrichomonas</taxon>
    </lineage>
</organism>
<evidence type="ECO:0000313" key="3">
    <source>
        <dbReference type="EMBL" id="KAK8881429.1"/>
    </source>
</evidence>
<keyword evidence="4" id="KW-1185">Reference proteome</keyword>
<proteinExistence type="predicted"/>
<keyword evidence="1" id="KW-0472">Membrane</keyword>
<keyword evidence="1" id="KW-1133">Transmembrane helix</keyword>
<dbReference type="EMBL" id="JAPFFF010000010">
    <property type="protein sequence ID" value="KAK8881429.1"/>
    <property type="molecule type" value="Genomic_DNA"/>
</dbReference>
<comment type="caution">
    <text evidence="3">The sequence shown here is derived from an EMBL/GenBank/DDBJ whole genome shotgun (WGS) entry which is preliminary data.</text>
</comment>
<protein>
    <recommendedName>
        <fullName evidence="2">Nucleotide-diphospho-sugar transferase domain-containing protein</fullName>
    </recommendedName>
</protein>
<feature type="transmembrane region" description="Helical" evidence="1">
    <location>
        <begin position="12"/>
        <end position="35"/>
    </location>
</feature>
<dbReference type="Proteomes" id="UP001470230">
    <property type="component" value="Unassembled WGS sequence"/>
</dbReference>
<sequence>MKLCLCLRNFFRFLYCPAMAILFYHSFYIVNFYFFPPIIHQKASFFSDLRFSSIYHQFPFQVNKTIKKQILLFINQLEKLKSNAPINPYTGRHVFIAAVVNLKQYDLAMNLLCSFSQVQVDPKSLLLITIDKESYMIYKRYNIPICLLDLSSCRFEYYILVKIKIIILKILLLLDYELLVTDIDIAYFEPFKQYLFLPETYDIGLWYEAGIPDVTSRTFYWNINTGFLRMFPTTSTINLLNEWIKENNENLKIGNQRPLQELMRNNSKTNCTYIDQDDQFFLKFENFSDPNTNPYFYKGFWRCTIYNKTSFIWHIFPERKMLSGCEAVTRNLPSVVDYRKKNISAGMLHLICVSGGDDKGRFLNSSGLWFYDTKIKQCIRESAIKRWKVIFTKFNESFFVTPYRPTLYSFPTIHIVANFSKYTIVDDVNNWASIE</sequence>